<protein>
    <submittedName>
        <fullName evidence="5">HD domain-containing protein</fullName>
    </submittedName>
</protein>
<keyword evidence="6" id="KW-1185">Reference proteome</keyword>
<feature type="domain" description="HD" evidence="4">
    <location>
        <begin position="162"/>
        <end position="279"/>
    </location>
</feature>
<accession>A0A850RC44</accession>
<dbReference type="InterPro" id="IPR050798">
    <property type="entry name" value="YhaM_exoribonuc/phosphodiest"/>
</dbReference>
<dbReference type="InterPro" id="IPR006674">
    <property type="entry name" value="HD_domain"/>
</dbReference>
<keyword evidence="2" id="KW-0269">Exonuclease</keyword>
<dbReference type="CDD" id="cd00077">
    <property type="entry name" value="HDc"/>
    <property type="match status" value="1"/>
</dbReference>
<keyword evidence="2" id="KW-0540">Nuclease</keyword>
<dbReference type="GO" id="GO:0004527">
    <property type="term" value="F:exonuclease activity"/>
    <property type="evidence" value="ECO:0007669"/>
    <property type="project" value="UniProtKB-KW"/>
</dbReference>
<dbReference type="Gene3D" id="1.10.3210.10">
    <property type="entry name" value="Hypothetical protein af1432"/>
    <property type="match status" value="1"/>
</dbReference>
<dbReference type="FunFam" id="1.10.3210.10:FF:000008">
    <property type="entry name" value="3'-5' exoribonuclease YhaM"/>
    <property type="match status" value="1"/>
</dbReference>
<dbReference type="CDD" id="cd04492">
    <property type="entry name" value="YhaM_OBF_like"/>
    <property type="match status" value="1"/>
</dbReference>
<proteinExistence type="predicted"/>
<dbReference type="PANTHER" id="PTHR37294:SF1">
    <property type="entry name" value="3'-5' EXORIBONUCLEASE YHAM"/>
    <property type="match status" value="1"/>
</dbReference>
<dbReference type="PANTHER" id="PTHR37294">
    <property type="entry name" value="3'-5' EXORIBONUCLEASE YHAM"/>
    <property type="match status" value="1"/>
</dbReference>
<dbReference type="InterPro" id="IPR004365">
    <property type="entry name" value="NA-bd_OB_tRNA"/>
</dbReference>
<evidence type="ECO:0000259" key="4">
    <source>
        <dbReference type="Pfam" id="PF01966"/>
    </source>
</evidence>
<dbReference type="GO" id="GO:0031125">
    <property type="term" value="P:rRNA 3'-end processing"/>
    <property type="evidence" value="ECO:0007669"/>
    <property type="project" value="TreeGrafter"/>
</dbReference>
<dbReference type="Pfam" id="PF01336">
    <property type="entry name" value="tRNA_anti-codon"/>
    <property type="match status" value="1"/>
</dbReference>
<reference evidence="5 6" key="1">
    <citation type="submission" date="2020-06" db="EMBL/GenBank/DDBJ databases">
        <authorList>
            <person name="Kang J."/>
        </authorList>
    </citation>
    <scope>NUCLEOTIDE SEQUENCE [LARGE SCALE GENOMIC DNA]</scope>
    <source>
        <strain evidence="5 6">DCY120</strain>
    </source>
</reference>
<feature type="domain" description="OB" evidence="3">
    <location>
        <begin position="29"/>
        <end position="89"/>
    </location>
</feature>
<evidence type="ECO:0000256" key="2">
    <source>
        <dbReference type="ARBA" id="ARBA00022839"/>
    </source>
</evidence>
<evidence type="ECO:0000256" key="1">
    <source>
        <dbReference type="ARBA" id="ARBA00022801"/>
    </source>
</evidence>
<dbReference type="Proteomes" id="UP000563523">
    <property type="component" value="Unassembled WGS sequence"/>
</dbReference>
<dbReference type="GO" id="GO:0003676">
    <property type="term" value="F:nucleic acid binding"/>
    <property type="evidence" value="ECO:0007669"/>
    <property type="project" value="InterPro"/>
</dbReference>
<comment type="caution">
    <text evidence="5">The sequence shown here is derived from an EMBL/GenBank/DDBJ whole genome shotgun (WGS) entry which is preliminary data.</text>
</comment>
<dbReference type="SUPFAM" id="SSF109604">
    <property type="entry name" value="HD-domain/PDEase-like"/>
    <property type="match status" value="1"/>
</dbReference>
<dbReference type="RefSeq" id="WP_176943039.1">
    <property type="nucleotide sequence ID" value="NZ_JABZEC010000006.1"/>
</dbReference>
<dbReference type="AlphaFoldDB" id="A0A850RC44"/>
<dbReference type="EMBL" id="JABZEC010000006">
    <property type="protein sequence ID" value="NVY96876.1"/>
    <property type="molecule type" value="Genomic_DNA"/>
</dbReference>
<evidence type="ECO:0000259" key="3">
    <source>
        <dbReference type="Pfam" id="PF01336"/>
    </source>
</evidence>
<evidence type="ECO:0000313" key="5">
    <source>
        <dbReference type="EMBL" id="NVY96876.1"/>
    </source>
</evidence>
<name>A0A850RC44_9LACO</name>
<organism evidence="5 6">
    <name type="scientific">Bombilactobacillus apium</name>
    <dbReference type="NCBI Taxonomy" id="2675299"/>
    <lineage>
        <taxon>Bacteria</taxon>
        <taxon>Bacillati</taxon>
        <taxon>Bacillota</taxon>
        <taxon>Bacilli</taxon>
        <taxon>Lactobacillales</taxon>
        <taxon>Lactobacillaceae</taxon>
        <taxon>Bombilactobacillus</taxon>
    </lineage>
</organism>
<evidence type="ECO:0000313" key="6">
    <source>
        <dbReference type="Proteomes" id="UP000563523"/>
    </source>
</evidence>
<dbReference type="InterPro" id="IPR003607">
    <property type="entry name" value="HD/PDEase_dom"/>
</dbReference>
<dbReference type="Pfam" id="PF01966">
    <property type="entry name" value="HD"/>
    <property type="match status" value="1"/>
</dbReference>
<keyword evidence="1" id="KW-0378">Hydrolase</keyword>
<gene>
    <name evidence="5" type="ORF">HU830_06900</name>
</gene>
<sequence length="315" mass="35219">MKSKLATLKAGSSFEMPVLIDQMTWRTAKNGSHFLDLVFSDRSGKLPGKYWNATIEDTHKFVVGTVVILKGKCELYNGSLQVKINSLTLDPQAKHLVAELTPQAPLTKVELQEAVQSLLLEIVEPHWNRIVRALLKRHQDSFYEYPAAKSNHHDYRGGLAFHTLSIARLAQDVCRHYPQVNASLLLAGTFLHDLGKTTELSGSVGTQYTVAGNLLGHIVLIDEEIITACQQLQFDPNDEKILLLRHMIIAHHGLNEYGSPKRPQILEAEILHDLDELDAAINMITKATAKTLLGEFSAPVFGLDNRRFYVPQNID</sequence>